<dbReference type="EMBL" id="AP023359">
    <property type="protein sequence ID" value="BCJ67214.1"/>
    <property type="molecule type" value="Genomic_DNA"/>
</dbReference>
<feature type="domain" description="N-acetyltransferase" evidence="3">
    <location>
        <begin position="4"/>
        <end position="156"/>
    </location>
</feature>
<dbReference type="PROSITE" id="PS51186">
    <property type="entry name" value="GNAT"/>
    <property type="match status" value="1"/>
</dbReference>
<dbReference type="Proteomes" id="UP000680866">
    <property type="component" value="Chromosome"/>
</dbReference>
<proteinExistence type="predicted"/>
<dbReference type="Gene3D" id="3.40.630.30">
    <property type="match status" value="1"/>
</dbReference>
<evidence type="ECO:0000256" key="1">
    <source>
        <dbReference type="ARBA" id="ARBA00022679"/>
    </source>
</evidence>
<dbReference type="InterPro" id="IPR016181">
    <property type="entry name" value="Acyl_CoA_acyltransferase"/>
</dbReference>
<evidence type="ECO:0000313" key="5">
    <source>
        <dbReference type="Proteomes" id="UP000680866"/>
    </source>
</evidence>
<dbReference type="CDD" id="cd04301">
    <property type="entry name" value="NAT_SF"/>
    <property type="match status" value="1"/>
</dbReference>
<dbReference type="InterPro" id="IPR050832">
    <property type="entry name" value="Bact_Acetyltransf"/>
</dbReference>
<keyword evidence="1" id="KW-0808">Transferase</keyword>
<dbReference type="KEGG" id="pry:Prubr_42350"/>
<dbReference type="AlphaFoldDB" id="A0A810N3R3"/>
<keyword evidence="5" id="KW-1185">Reference proteome</keyword>
<name>A0A810N3R3_9ACTN</name>
<evidence type="ECO:0000256" key="2">
    <source>
        <dbReference type="ARBA" id="ARBA00023315"/>
    </source>
</evidence>
<dbReference type="PANTHER" id="PTHR43877">
    <property type="entry name" value="AMINOALKYLPHOSPHONATE N-ACETYLTRANSFERASE-RELATED-RELATED"/>
    <property type="match status" value="1"/>
</dbReference>
<evidence type="ECO:0000313" key="4">
    <source>
        <dbReference type="EMBL" id="BCJ67214.1"/>
    </source>
</evidence>
<dbReference type="InterPro" id="IPR000182">
    <property type="entry name" value="GNAT_dom"/>
</dbReference>
<accession>A0A810N3R3</accession>
<evidence type="ECO:0000259" key="3">
    <source>
        <dbReference type="PROSITE" id="PS51186"/>
    </source>
</evidence>
<dbReference type="GO" id="GO:0016747">
    <property type="term" value="F:acyltransferase activity, transferring groups other than amino-acyl groups"/>
    <property type="evidence" value="ECO:0007669"/>
    <property type="project" value="InterPro"/>
</dbReference>
<sequence length="156" mass="16876">MTEVIFRAARRADVPAIVALLADDPLGAGREATGEGVAEEVDAAYWRAFDDIDADPRNALVVADLGGEVVGTMQLTFIPGLSRKGAERAQIEAVRVRVDQRGAGLGRRMISWAVDEARARGCRLVQLTTDKRRADAHRFYAGLGFEASHEGMKLAL</sequence>
<keyword evidence="2" id="KW-0012">Acyltransferase</keyword>
<reference evidence="4" key="1">
    <citation type="submission" date="2020-08" db="EMBL/GenBank/DDBJ databases">
        <title>Whole genome shotgun sequence of Polymorphospora rubra NBRC 101157.</title>
        <authorList>
            <person name="Komaki H."/>
            <person name="Tamura T."/>
        </authorList>
    </citation>
    <scope>NUCLEOTIDE SEQUENCE</scope>
    <source>
        <strain evidence="4">NBRC 101157</strain>
    </source>
</reference>
<protein>
    <submittedName>
        <fullName evidence="4">GNAT family acetyltransferase</fullName>
    </submittedName>
</protein>
<dbReference type="SUPFAM" id="SSF55729">
    <property type="entry name" value="Acyl-CoA N-acyltransferases (Nat)"/>
    <property type="match status" value="1"/>
</dbReference>
<gene>
    <name evidence="4" type="ORF">Prubr_42350</name>
</gene>
<organism evidence="4 5">
    <name type="scientific">Polymorphospora rubra</name>
    <dbReference type="NCBI Taxonomy" id="338584"/>
    <lineage>
        <taxon>Bacteria</taxon>
        <taxon>Bacillati</taxon>
        <taxon>Actinomycetota</taxon>
        <taxon>Actinomycetes</taxon>
        <taxon>Micromonosporales</taxon>
        <taxon>Micromonosporaceae</taxon>
        <taxon>Polymorphospora</taxon>
    </lineage>
</organism>
<dbReference type="Pfam" id="PF00583">
    <property type="entry name" value="Acetyltransf_1"/>
    <property type="match status" value="1"/>
</dbReference>
<dbReference type="RefSeq" id="WP_212816571.1">
    <property type="nucleotide sequence ID" value="NZ_AP023359.1"/>
</dbReference>